<dbReference type="InterPro" id="IPR010982">
    <property type="entry name" value="Lambda_DNA-bd_dom_sf"/>
</dbReference>
<dbReference type="Gene3D" id="1.10.260.40">
    <property type="entry name" value="lambda repressor-like DNA-binding domains"/>
    <property type="match status" value="1"/>
</dbReference>
<dbReference type="PANTHER" id="PTHR46797">
    <property type="entry name" value="HTH-TYPE TRANSCRIPTIONAL REGULATOR"/>
    <property type="match status" value="1"/>
</dbReference>
<gene>
    <name evidence="3" type="ORF">ACEU3E_02300</name>
</gene>
<dbReference type="PANTHER" id="PTHR46797:SF1">
    <property type="entry name" value="METHYLPHOSPHONATE SYNTHASE"/>
    <property type="match status" value="1"/>
</dbReference>
<comment type="caution">
    <text evidence="3">The sequence shown here is derived from an EMBL/GenBank/DDBJ whole genome shotgun (WGS) entry which is preliminary data.</text>
</comment>
<evidence type="ECO:0000259" key="2">
    <source>
        <dbReference type="PROSITE" id="PS50943"/>
    </source>
</evidence>
<protein>
    <submittedName>
        <fullName evidence="3">Helix-turn-helix domain-containing protein</fullName>
    </submittedName>
</protein>
<sequence>MIDKKKLGAIIKQHRKEKNLRQIELSTKTNLSRNYISDIENGRYAPSVDALVKLAVCVDLDLNSLKMTEIQGVDNVV</sequence>
<evidence type="ECO:0000256" key="1">
    <source>
        <dbReference type="ARBA" id="ARBA00023125"/>
    </source>
</evidence>
<organism evidence="3 4">
    <name type="scientific">Paenibacillus oleatilyticus</name>
    <dbReference type="NCBI Taxonomy" id="2594886"/>
    <lineage>
        <taxon>Bacteria</taxon>
        <taxon>Bacillati</taxon>
        <taxon>Bacillota</taxon>
        <taxon>Bacilli</taxon>
        <taxon>Bacillales</taxon>
        <taxon>Paenibacillaceae</taxon>
        <taxon>Paenibacillus</taxon>
    </lineage>
</organism>
<name>A0ABV4UV40_9BACL</name>
<dbReference type="SUPFAM" id="SSF47413">
    <property type="entry name" value="lambda repressor-like DNA-binding domains"/>
    <property type="match status" value="1"/>
</dbReference>
<keyword evidence="4" id="KW-1185">Reference proteome</keyword>
<dbReference type="RefSeq" id="WP_373948337.1">
    <property type="nucleotide sequence ID" value="NZ_JBHDLN010000001.1"/>
</dbReference>
<dbReference type="InterPro" id="IPR001387">
    <property type="entry name" value="Cro/C1-type_HTH"/>
</dbReference>
<evidence type="ECO:0000313" key="3">
    <source>
        <dbReference type="EMBL" id="MFB0840991.1"/>
    </source>
</evidence>
<reference evidence="3 4" key="1">
    <citation type="submission" date="2024-09" db="EMBL/GenBank/DDBJ databases">
        <authorList>
            <person name="Makale K.P.P."/>
            <person name="Makhzoum A."/>
            <person name="Rantong G."/>
            <person name="Rahube T.O."/>
        </authorList>
    </citation>
    <scope>NUCLEOTIDE SEQUENCE [LARGE SCALE GENOMIC DNA]</scope>
    <source>
        <strain evidence="3 4">KM_D13</strain>
    </source>
</reference>
<accession>A0ABV4UV40</accession>
<dbReference type="Proteomes" id="UP001575622">
    <property type="component" value="Unassembled WGS sequence"/>
</dbReference>
<evidence type="ECO:0000313" key="4">
    <source>
        <dbReference type="Proteomes" id="UP001575622"/>
    </source>
</evidence>
<keyword evidence="1" id="KW-0238">DNA-binding</keyword>
<dbReference type="InterPro" id="IPR050807">
    <property type="entry name" value="TransReg_Diox_bact_type"/>
</dbReference>
<dbReference type="EMBL" id="JBHDLN010000001">
    <property type="protein sequence ID" value="MFB0840991.1"/>
    <property type="molecule type" value="Genomic_DNA"/>
</dbReference>
<dbReference type="SMART" id="SM00530">
    <property type="entry name" value="HTH_XRE"/>
    <property type="match status" value="1"/>
</dbReference>
<dbReference type="PROSITE" id="PS50943">
    <property type="entry name" value="HTH_CROC1"/>
    <property type="match status" value="1"/>
</dbReference>
<feature type="domain" description="HTH cro/C1-type" evidence="2">
    <location>
        <begin position="11"/>
        <end position="65"/>
    </location>
</feature>
<proteinExistence type="predicted"/>
<dbReference type="CDD" id="cd00093">
    <property type="entry name" value="HTH_XRE"/>
    <property type="match status" value="1"/>
</dbReference>
<dbReference type="Pfam" id="PF01381">
    <property type="entry name" value="HTH_3"/>
    <property type="match status" value="1"/>
</dbReference>